<dbReference type="Proteomes" id="UP000762676">
    <property type="component" value="Unassembled WGS sequence"/>
</dbReference>
<organism evidence="1 2">
    <name type="scientific">Elysia marginata</name>
    <dbReference type="NCBI Taxonomy" id="1093978"/>
    <lineage>
        <taxon>Eukaryota</taxon>
        <taxon>Metazoa</taxon>
        <taxon>Spiralia</taxon>
        <taxon>Lophotrochozoa</taxon>
        <taxon>Mollusca</taxon>
        <taxon>Gastropoda</taxon>
        <taxon>Heterobranchia</taxon>
        <taxon>Euthyneura</taxon>
        <taxon>Panpulmonata</taxon>
        <taxon>Sacoglossa</taxon>
        <taxon>Placobranchoidea</taxon>
        <taxon>Plakobranchidae</taxon>
        <taxon>Elysia</taxon>
    </lineage>
</organism>
<name>A0AAV4I283_9GAST</name>
<reference evidence="1 2" key="1">
    <citation type="journal article" date="2021" name="Elife">
        <title>Chloroplast acquisition without the gene transfer in kleptoplastic sea slugs, Plakobranchus ocellatus.</title>
        <authorList>
            <person name="Maeda T."/>
            <person name="Takahashi S."/>
            <person name="Yoshida T."/>
            <person name="Shimamura S."/>
            <person name="Takaki Y."/>
            <person name="Nagai Y."/>
            <person name="Toyoda A."/>
            <person name="Suzuki Y."/>
            <person name="Arimoto A."/>
            <person name="Ishii H."/>
            <person name="Satoh N."/>
            <person name="Nishiyama T."/>
            <person name="Hasebe M."/>
            <person name="Maruyama T."/>
            <person name="Minagawa J."/>
            <person name="Obokata J."/>
            <person name="Shigenobu S."/>
        </authorList>
    </citation>
    <scope>NUCLEOTIDE SEQUENCE [LARGE SCALE GENOMIC DNA]</scope>
</reference>
<gene>
    <name evidence="1" type="ORF">ElyMa_002883000</name>
</gene>
<dbReference type="AlphaFoldDB" id="A0AAV4I283"/>
<comment type="caution">
    <text evidence="1">The sequence shown here is derived from an EMBL/GenBank/DDBJ whole genome shotgun (WGS) entry which is preliminary data.</text>
</comment>
<protein>
    <submittedName>
        <fullName evidence="1">Uncharacterized protein</fullName>
    </submittedName>
</protein>
<accession>A0AAV4I283</accession>
<evidence type="ECO:0000313" key="2">
    <source>
        <dbReference type="Proteomes" id="UP000762676"/>
    </source>
</evidence>
<dbReference type="EMBL" id="BMAT01005965">
    <property type="protein sequence ID" value="GFS03234.1"/>
    <property type="molecule type" value="Genomic_DNA"/>
</dbReference>
<proteinExistence type="predicted"/>
<keyword evidence="2" id="KW-1185">Reference proteome</keyword>
<sequence length="103" mass="11707">MRIFKIQELPVAGYSFYKWVEWHGRESNPRPLDLESGALTTPPRSPKMAALMRTAEPSAISCTRLHLQTGKDVNRDVITTRPYGSNVNKILNKHPFDPRASML</sequence>
<evidence type="ECO:0000313" key="1">
    <source>
        <dbReference type="EMBL" id="GFS03234.1"/>
    </source>
</evidence>